<dbReference type="EC" id="2.7.1.180" evidence="3 13"/>
<evidence type="ECO:0000313" key="16">
    <source>
        <dbReference type="EMBL" id="ADK85109.1"/>
    </source>
</evidence>
<evidence type="ECO:0000313" key="17">
    <source>
        <dbReference type="Proteomes" id="UP000009047"/>
    </source>
</evidence>
<feature type="binding site" evidence="14">
    <location>
        <position position="300"/>
    </location>
    <ligand>
        <name>Mg(2+)</name>
        <dbReference type="ChEBI" id="CHEBI:18420"/>
    </ligand>
</feature>
<dbReference type="OrthoDB" id="9778595at2"/>
<organism evidence="16 17">
    <name type="scientific">Desulfarculus baarsii (strain ATCC 33931 / DSM 2075 / LMG 7858 / VKM B-1802 / 2st14)</name>
    <dbReference type="NCBI Taxonomy" id="644282"/>
    <lineage>
        <taxon>Bacteria</taxon>
        <taxon>Pseudomonadati</taxon>
        <taxon>Thermodesulfobacteriota</taxon>
        <taxon>Desulfarculia</taxon>
        <taxon>Desulfarculales</taxon>
        <taxon>Desulfarculaceae</taxon>
        <taxon>Desulfarculus</taxon>
    </lineage>
</organism>
<dbReference type="InterPro" id="IPR006311">
    <property type="entry name" value="TAT_signal"/>
</dbReference>
<feature type="binding site" evidence="14">
    <location>
        <position position="296"/>
    </location>
    <ligand>
        <name>Mg(2+)</name>
        <dbReference type="ChEBI" id="CHEBI:18420"/>
    </ligand>
</feature>
<dbReference type="GO" id="GO:0030313">
    <property type="term" value="C:cell envelope"/>
    <property type="evidence" value="ECO:0007669"/>
    <property type="project" value="UniProtKB-SubCell"/>
</dbReference>
<keyword evidence="6 13" id="KW-0808">Transferase</keyword>
<evidence type="ECO:0000256" key="6">
    <source>
        <dbReference type="ARBA" id="ARBA00022679"/>
    </source>
</evidence>
<evidence type="ECO:0000256" key="5">
    <source>
        <dbReference type="ARBA" id="ARBA00022630"/>
    </source>
</evidence>
<evidence type="ECO:0000256" key="14">
    <source>
        <dbReference type="PIRSR" id="PIRSR006268-2"/>
    </source>
</evidence>
<dbReference type="GO" id="GO:0051536">
    <property type="term" value="F:iron-sulfur cluster binding"/>
    <property type="evidence" value="ECO:0007669"/>
    <property type="project" value="UniProtKB-KW"/>
</dbReference>
<keyword evidence="16" id="KW-0449">Lipoprotein</keyword>
<comment type="subunit">
    <text evidence="2">Heterodimer of a large and a small subunit.</text>
</comment>
<dbReference type="SUPFAM" id="SSF143631">
    <property type="entry name" value="ApbE-like"/>
    <property type="match status" value="1"/>
</dbReference>
<dbReference type="AlphaFoldDB" id="E1QHR6"/>
<name>E1QHR6_DESB2</name>
<dbReference type="RefSeq" id="WP_013258561.1">
    <property type="nucleotide sequence ID" value="NC_014365.1"/>
</dbReference>
<dbReference type="STRING" id="644282.Deba_1742"/>
<evidence type="ECO:0000256" key="3">
    <source>
        <dbReference type="ARBA" id="ARBA00011955"/>
    </source>
</evidence>
<dbReference type="KEGG" id="dbr:Deba_1742"/>
<gene>
    <name evidence="16" type="ordered locus">Deba_1742</name>
</gene>
<dbReference type="Proteomes" id="UP000009047">
    <property type="component" value="Chromosome"/>
</dbReference>
<feature type="signal peptide" evidence="15">
    <location>
        <begin position="1"/>
        <end position="21"/>
    </location>
</feature>
<keyword evidence="9 13" id="KW-0460">Magnesium</keyword>
<dbReference type="PROSITE" id="PS51318">
    <property type="entry name" value="TAT"/>
    <property type="match status" value="1"/>
</dbReference>
<feature type="binding site" evidence="14">
    <location>
        <position position="185"/>
    </location>
    <ligand>
        <name>Mg(2+)</name>
        <dbReference type="ChEBI" id="CHEBI:18420"/>
    </ligand>
</feature>
<dbReference type="EMBL" id="CP002085">
    <property type="protein sequence ID" value="ADK85109.1"/>
    <property type="molecule type" value="Genomic_DNA"/>
</dbReference>
<keyword evidence="15" id="KW-0732">Signal</keyword>
<keyword evidence="7 13" id="KW-0479">Metal-binding</keyword>
<dbReference type="Pfam" id="PF10518">
    <property type="entry name" value="TAT_signal"/>
    <property type="match status" value="1"/>
</dbReference>
<dbReference type="InterPro" id="IPR019546">
    <property type="entry name" value="TAT_signal_bac_arc"/>
</dbReference>
<dbReference type="HOGENOM" id="CLU_044403_2_0_7"/>
<reference evidence="16 17" key="1">
    <citation type="journal article" date="2010" name="Stand. Genomic Sci.">
        <title>Complete genome sequence of Desulfarculus baarsii type strain (2st14).</title>
        <authorList>
            <person name="Sun H."/>
            <person name="Spring S."/>
            <person name="Lapidus A."/>
            <person name="Davenport K."/>
            <person name="Del Rio T.G."/>
            <person name="Tice H."/>
            <person name="Nolan M."/>
            <person name="Copeland A."/>
            <person name="Cheng J.F."/>
            <person name="Lucas S."/>
            <person name="Tapia R."/>
            <person name="Goodwin L."/>
            <person name="Pitluck S."/>
            <person name="Ivanova N."/>
            <person name="Pagani I."/>
            <person name="Mavromatis K."/>
            <person name="Ovchinnikova G."/>
            <person name="Pati A."/>
            <person name="Chen A."/>
            <person name="Palaniappan K."/>
            <person name="Hauser L."/>
            <person name="Chang Y.J."/>
            <person name="Jeffries C.D."/>
            <person name="Detter J.C."/>
            <person name="Han C."/>
            <person name="Rohde M."/>
            <person name="Brambilla E."/>
            <person name="Goker M."/>
            <person name="Woyke T."/>
            <person name="Bristow J."/>
            <person name="Eisen J.A."/>
            <person name="Markowitz V."/>
            <person name="Hugenholtz P."/>
            <person name="Kyrpides N.C."/>
            <person name="Klenk H.P."/>
            <person name="Land M."/>
        </authorList>
    </citation>
    <scope>NUCLEOTIDE SEQUENCE [LARGE SCALE GENOMIC DNA]</scope>
    <source>
        <strain evidence="17">ATCC 33931 / DSM 2075 / LMG 7858 / VKM B-1802 / 2st14</strain>
    </source>
</reference>
<proteinExistence type="inferred from homology"/>
<evidence type="ECO:0000256" key="1">
    <source>
        <dbReference type="ARBA" id="ARBA00004196"/>
    </source>
</evidence>
<sequence length="339" mass="34840">MKSTPKINRRSFLKLAGVAGAAAALPLASPAIGLAGLGRKQHVAQQTRMMMGTLVSITVVDASPALAQDAMLQAFASIDGLSPIFDRHNSGGLVATLNASGRIGEMPPALRQVLTLCQSVQRASNGAFDISVAPVVDAYKNSFAATGRAPSDEVIQRALDAMGGVQFSASGMSLTRQGAGVTLDGVAKGFMVDQGLAAAAKAGAKHVLINAGGDIGVLGDRGNGQPWRVAISDPDNPTTPKMVINMTQGAVATSGNYEVYFDSEKLYHHIVNPANGACPRSDASVSVRAGSAAMADALSTACFVMEPKAARAFLAQGVGLDGLILTRQGQRFMTEGFVG</sequence>
<comment type="cofactor">
    <cofactor evidence="14">
        <name>Mg(2+)</name>
        <dbReference type="ChEBI" id="CHEBI:18420"/>
    </cofactor>
    <cofactor evidence="14">
        <name>Mn(2+)</name>
        <dbReference type="ChEBI" id="CHEBI:29035"/>
    </cofactor>
    <text evidence="14">Magnesium. Can also use manganese.</text>
</comment>
<evidence type="ECO:0000256" key="12">
    <source>
        <dbReference type="ARBA" id="ARBA00048540"/>
    </source>
</evidence>
<dbReference type="PIRSF" id="PIRSF006268">
    <property type="entry name" value="ApbE"/>
    <property type="match status" value="1"/>
</dbReference>
<dbReference type="InterPro" id="IPR003374">
    <property type="entry name" value="ApbE-like_sf"/>
</dbReference>
<evidence type="ECO:0000256" key="8">
    <source>
        <dbReference type="ARBA" id="ARBA00022827"/>
    </source>
</evidence>
<keyword evidence="8 13" id="KW-0274">FAD</keyword>
<evidence type="ECO:0000256" key="7">
    <source>
        <dbReference type="ARBA" id="ARBA00022723"/>
    </source>
</evidence>
<dbReference type="PANTHER" id="PTHR30040:SF2">
    <property type="entry name" value="FAD:PROTEIN FMN TRANSFERASE"/>
    <property type="match status" value="1"/>
</dbReference>
<dbReference type="PANTHER" id="PTHR30040">
    <property type="entry name" value="THIAMINE BIOSYNTHESIS LIPOPROTEIN APBE"/>
    <property type="match status" value="1"/>
</dbReference>
<evidence type="ECO:0000256" key="4">
    <source>
        <dbReference type="ARBA" id="ARBA00016337"/>
    </source>
</evidence>
<dbReference type="eggNOG" id="COG1477">
    <property type="taxonomic scope" value="Bacteria"/>
</dbReference>
<evidence type="ECO:0000256" key="2">
    <source>
        <dbReference type="ARBA" id="ARBA00011771"/>
    </source>
</evidence>
<feature type="chain" id="PRO_5039923975" description="FAD:protein FMN transferase" evidence="15">
    <location>
        <begin position="22"/>
        <end position="339"/>
    </location>
</feature>
<dbReference type="GO" id="GO:0016740">
    <property type="term" value="F:transferase activity"/>
    <property type="evidence" value="ECO:0007669"/>
    <property type="project" value="UniProtKB-UniRule"/>
</dbReference>
<evidence type="ECO:0000256" key="11">
    <source>
        <dbReference type="ARBA" id="ARBA00031306"/>
    </source>
</evidence>
<keyword evidence="5 13" id="KW-0285">Flavoprotein</keyword>
<dbReference type="GO" id="GO:0046872">
    <property type="term" value="F:metal ion binding"/>
    <property type="evidence" value="ECO:0007669"/>
    <property type="project" value="UniProtKB-UniRule"/>
</dbReference>
<dbReference type="NCBIfam" id="TIGR01409">
    <property type="entry name" value="TAT_signal_seq"/>
    <property type="match status" value="1"/>
</dbReference>
<evidence type="ECO:0000256" key="15">
    <source>
        <dbReference type="SAM" id="SignalP"/>
    </source>
</evidence>
<dbReference type="InterPro" id="IPR024932">
    <property type="entry name" value="ApbE"/>
</dbReference>
<comment type="catalytic activity">
    <reaction evidence="12 13">
        <text>L-threonyl-[protein] + FAD = FMN-L-threonyl-[protein] + AMP + H(+)</text>
        <dbReference type="Rhea" id="RHEA:36847"/>
        <dbReference type="Rhea" id="RHEA-COMP:11060"/>
        <dbReference type="Rhea" id="RHEA-COMP:11061"/>
        <dbReference type="ChEBI" id="CHEBI:15378"/>
        <dbReference type="ChEBI" id="CHEBI:30013"/>
        <dbReference type="ChEBI" id="CHEBI:57692"/>
        <dbReference type="ChEBI" id="CHEBI:74257"/>
        <dbReference type="ChEBI" id="CHEBI:456215"/>
        <dbReference type="EC" id="2.7.1.180"/>
    </reaction>
</comment>
<protein>
    <recommendedName>
        <fullName evidence="4 13">FAD:protein FMN transferase</fullName>
        <ecNumber evidence="3 13">2.7.1.180</ecNumber>
    </recommendedName>
    <alternativeName>
        <fullName evidence="11 13">Flavin transferase</fullName>
    </alternativeName>
</protein>
<accession>E1QHR6</accession>
<comment type="subcellular location">
    <subcellularLocation>
        <location evidence="1">Cell envelope</location>
    </subcellularLocation>
</comment>
<dbReference type="Gene3D" id="3.10.520.10">
    <property type="entry name" value="ApbE-like domains"/>
    <property type="match status" value="1"/>
</dbReference>
<evidence type="ECO:0000256" key="9">
    <source>
        <dbReference type="ARBA" id="ARBA00022842"/>
    </source>
</evidence>
<keyword evidence="10" id="KW-0411">Iron-sulfur</keyword>
<comment type="similarity">
    <text evidence="13">Belongs to the ApbE family.</text>
</comment>
<dbReference type="Pfam" id="PF02424">
    <property type="entry name" value="ApbE"/>
    <property type="match status" value="1"/>
</dbReference>
<evidence type="ECO:0000256" key="13">
    <source>
        <dbReference type="PIRNR" id="PIRNR006268"/>
    </source>
</evidence>
<keyword evidence="17" id="KW-1185">Reference proteome</keyword>
<evidence type="ECO:0000256" key="10">
    <source>
        <dbReference type="ARBA" id="ARBA00023014"/>
    </source>
</evidence>
<keyword evidence="10" id="KW-0408">Iron</keyword>